<gene>
    <name evidence="2" type="ORF">DJ010_08785</name>
</gene>
<dbReference type="OrthoDB" id="5125754at2"/>
<feature type="compositionally biased region" description="Pro residues" evidence="1">
    <location>
        <begin position="195"/>
        <end position="208"/>
    </location>
</feature>
<name>A0A316TUR7_9ACTN</name>
<sequence length="208" mass="22405">MGDWIPLLVRREDYAELAALVAQREVGRPDRPLGSVVSTDVPYAVPVPGVGPVPPAAAAAPAAPVVELTPAERAEAEQLARLVPWSTTELKRLATSPALLAHRWRMVLDACSSRPGGFFADERIAPLTATRPEEWAETRAAMGRFLETNFADAPGAPVVVAGGATLRRSDTQDWWAVTEEQADRWREVRGALPKGPRPAPLPVPSILD</sequence>
<dbReference type="RefSeq" id="WP_109693295.1">
    <property type="nucleotide sequence ID" value="NZ_QGDD01000003.1"/>
</dbReference>
<dbReference type="EMBL" id="QGDD01000003">
    <property type="protein sequence ID" value="PWN03206.1"/>
    <property type="molecule type" value="Genomic_DNA"/>
</dbReference>
<comment type="caution">
    <text evidence="2">The sequence shown here is derived from an EMBL/GenBank/DDBJ whole genome shotgun (WGS) entry which is preliminary data.</text>
</comment>
<protein>
    <submittedName>
        <fullName evidence="2">Uncharacterized protein</fullName>
    </submittedName>
</protein>
<evidence type="ECO:0000256" key="1">
    <source>
        <dbReference type="SAM" id="MobiDB-lite"/>
    </source>
</evidence>
<keyword evidence="3" id="KW-1185">Reference proteome</keyword>
<dbReference type="AlphaFoldDB" id="A0A316TUR7"/>
<organism evidence="2 3">
    <name type="scientific">Nocardioides silvaticus</name>
    <dbReference type="NCBI Taxonomy" id="2201891"/>
    <lineage>
        <taxon>Bacteria</taxon>
        <taxon>Bacillati</taxon>
        <taxon>Actinomycetota</taxon>
        <taxon>Actinomycetes</taxon>
        <taxon>Propionibacteriales</taxon>
        <taxon>Nocardioidaceae</taxon>
        <taxon>Nocardioides</taxon>
    </lineage>
</organism>
<evidence type="ECO:0000313" key="2">
    <source>
        <dbReference type="EMBL" id="PWN03206.1"/>
    </source>
</evidence>
<evidence type="ECO:0000313" key="3">
    <source>
        <dbReference type="Proteomes" id="UP000245507"/>
    </source>
</evidence>
<reference evidence="2 3" key="1">
    <citation type="submission" date="2018-05" db="EMBL/GenBank/DDBJ databases">
        <title>Nocardioides silvaticus genome.</title>
        <authorList>
            <person name="Li C."/>
            <person name="Wang G."/>
        </authorList>
    </citation>
    <scope>NUCLEOTIDE SEQUENCE [LARGE SCALE GENOMIC DNA]</scope>
    <source>
        <strain evidence="2 3">CCTCC AB 2018079</strain>
    </source>
</reference>
<proteinExistence type="predicted"/>
<dbReference type="Proteomes" id="UP000245507">
    <property type="component" value="Unassembled WGS sequence"/>
</dbReference>
<accession>A0A316TUR7</accession>
<feature type="region of interest" description="Disordered" evidence="1">
    <location>
        <begin position="187"/>
        <end position="208"/>
    </location>
</feature>